<dbReference type="HOGENOM" id="CLU_036110_3_1_5"/>
<feature type="binding site" evidence="3">
    <location>
        <position position="160"/>
    </location>
    <ligand>
        <name>substrate</name>
    </ligand>
</feature>
<comment type="cofactor">
    <cofactor evidence="3">
        <name>Zn(2+)</name>
        <dbReference type="ChEBI" id="CHEBI:29105"/>
    </cofactor>
    <text evidence="3">Binds 1 divalent metal cation per subunit.</text>
</comment>
<dbReference type="Proteomes" id="UP000015480">
    <property type="component" value="Chromosome"/>
</dbReference>
<dbReference type="PATRIC" id="fig|1367847.3.peg.3336"/>
<keyword evidence="3" id="KW-0479">Metal-binding</keyword>
<dbReference type="Gene3D" id="2.120.10.30">
    <property type="entry name" value="TolB, C-terminal domain"/>
    <property type="match status" value="1"/>
</dbReference>
<name>S5YFU3_PARAH</name>
<feature type="region of interest" description="Disordered" evidence="4">
    <location>
        <begin position="1"/>
        <end position="41"/>
    </location>
</feature>
<dbReference type="InterPro" id="IPR011042">
    <property type="entry name" value="6-blade_b-propeller_TolB-like"/>
</dbReference>
<dbReference type="PRINTS" id="PR01790">
    <property type="entry name" value="SMP30FAMILY"/>
</dbReference>
<proteinExistence type="inferred from homology"/>
<reference evidence="6 7" key="1">
    <citation type="journal article" date="2014" name="BMC Genomics">
        <title>Architecture and functions of a multipartite genome of the methylotrophic bacterium Paracoccus aminophilus JCM 7686, containing primary and secondary chromids.</title>
        <authorList>
            <person name="Dziewit L."/>
            <person name="Czarnecki J."/>
            <person name="Wibberg D."/>
            <person name="Radlinska M."/>
            <person name="Mrozek P."/>
            <person name="Szymczak M."/>
            <person name="Schluter A."/>
            <person name="Puhler A."/>
            <person name="Bartosik D."/>
        </authorList>
    </citation>
    <scope>NUCLEOTIDE SEQUENCE [LARGE SCALE GENOMIC DNA]</scope>
    <source>
        <strain evidence="6">JCM 7686</strain>
    </source>
</reference>
<keyword evidence="3" id="KW-0862">Zinc</keyword>
<feature type="binding site" evidence="3">
    <location>
        <position position="187"/>
    </location>
    <ligand>
        <name>a divalent metal cation</name>
        <dbReference type="ChEBI" id="CHEBI:60240"/>
    </ligand>
</feature>
<dbReference type="SUPFAM" id="SSF63829">
    <property type="entry name" value="Calcium-dependent phosphotriesterase"/>
    <property type="match status" value="1"/>
</dbReference>
<evidence type="ECO:0000313" key="7">
    <source>
        <dbReference type="Proteomes" id="UP000015480"/>
    </source>
</evidence>
<feature type="binding site" evidence="3">
    <location>
        <position position="142"/>
    </location>
    <ligand>
        <name>substrate</name>
    </ligand>
</feature>
<feature type="binding site" evidence="3">
    <location>
        <position position="59"/>
    </location>
    <ligand>
        <name>a divalent metal cation</name>
        <dbReference type="ChEBI" id="CHEBI:60240"/>
    </ligand>
</feature>
<dbReference type="GO" id="GO:0005509">
    <property type="term" value="F:calcium ion binding"/>
    <property type="evidence" value="ECO:0007669"/>
    <property type="project" value="TreeGrafter"/>
</dbReference>
<dbReference type="GO" id="GO:0004341">
    <property type="term" value="F:gluconolactonase activity"/>
    <property type="evidence" value="ECO:0007669"/>
    <property type="project" value="TreeGrafter"/>
</dbReference>
<feature type="binding site" evidence="3">
    <location>
        <position position="237"/>
    </location>
    <ligand>
        <name>a divalent metal cation</name>
        <dbReference type="ChEBI" id="CHEBI:60240"/>
    </ligand>
</feature>
<protein>
    <submittedName>
        <fullName evidence="6">SMP-30/Gluconolaconase/LRE domain protein</fullName>
    </submittedName>
</protein>
<gene>
    <name evidence="6" type="ORF">JCM7686_3308</name>
</gene>
<evidence type="ECO:0000259" key="5">
    <source>
        <dbReference type="Pfam" id="PF08450"/>
    </source>
</evidence>
<evidence type="ECO:0000313" key="6">
    <source>
        <dbReference type="EMBL" id="AGT10343.1"/>
    </source>
</evidence>
<accession>S5YFU3</accession>
<dbReference type="InterPro" id="IPR005511">
    <property type="entry name" value="SMP-30"/>
</dbReference>
<evidence type="ECO:0000256" key="4">
    <source>
        <dbReference type="SAM" id="MobiDB-lite"/>
    </source>
</evidence>
<dbReference type="GO" id="GO:0019853">
    <property type="term" value="P:L-ascorbic acid biosynthetic process"/>
    <property type="evidence" value="ECO:0007669"/>
    <property type="project" value="TreeGrafter"/>
</dbReference>
<comment type="similarity">
    <text evidence="1">Belongs to the SMP-30/CGR1 family.</text>
</comment>
<dbReference type="EMBL" id="CP006650">
    <property type="protein sequence ID" value="AGT10343.1"/>
    <property type="molecule type" value="Genomic_DNA"/>
</dbReference>
<feature type="active site" description="Proton donor/acceptor" evidence="2">
    <location>
        <position position="237"/>
    </location>
</feature>
<dbReference type="PANTHER" id="PTHR10907:SF47">
    <property type="entry name" value="REGUCALCIN"/>
    <property type="match status" value="1"/>
</dbReference>
<sequence length="327" mass="34863">MVSDASAEAAPDLAGGPKTMANGGASRPASGAGTASSDSADRARMTVSLFDPRSCELGEGAFWHPEREQAFWFDILNRRLLSLEKGEPKSWQFDEHVSAAGWIDHDRLLIASASALFTFDLRNGLRRELAELETHLPGNRSNDGRADPQGGFWIGTMALDEEPGAGAIYRYYHGVLRPLYTGISIPNAICFSPDGRTAYFADTGAQKLWRQSLDAEGWPQERREVLIDFAPTGLYPDGAVTDAAGNLWIAQWGAGRLACHGADGSFVEAVALPAKQVTCPAFIGAALDRLIVTSAAVGLGEAPQGQTFAIDRPGLKGLPAPRVSVPA</sequence>
<keyword evidence="7" id="KW-1185">Reference proteome</keyword>
<dbReference type="InterPro" id="IPR013658">
    <property type="entry name" value="SGL"/>
</dbReference>
<dbReference type="Pfam" id="PF08450">
    <property type="entry name" value="SGL"/>
    <property type="match status" value="1"/>
</dbReference>
<evidence type="ECO:0000256" key="3">
    <source>
        <dbReference type="PIRSR" id="PIRSR605511-2"/>
    </source>
</evidence>
<dbReference type="eggNOG" id="COG3386">
    <property type="taxonomic scope" value="Bacteria"/>
</dbReference>
<dbReference type="KEGG" id="pami:JCM7686_3308"/>
<organism evidence="6 7">
    <name type="scientific">Paracoccus aminophilus JCM 7686</name>
    <dbReference type="NCBI Taxonomy" id="1367847"/>
    <lineage>
        <taxon>Bacteria</taxon>
        <taxon>Pseudomonadati</taxon>
        <taxon>Pseudomonadota</taxon>
        <taxon>Alphaproteobacteria</taxon>
        <taxon>Rhodobacterales</taxon>
        <taxon>Paracoccaceae</taxon>
        <taxon>Paracoccus</taxon>
    </lineage>
</organism>
<evidence type="ECO:0000256" key="2">
    <source>
        <dbReference type="PIRSR" id="PIRSR605511-1"/>
    </source>
</evidence>
<feature type="domain" description="SMP-30/Gluconolactonase/LRE-like region" evidence="5">
    <location>
        <begin position="57"/>
        <end position="295"/>
    </location>
</feature>
<dbReference type="AlphaFoldDB" id="S5YFU3"/>
<dbReference type="STRING" id="1367847.JCM7686_3308"/>
<feature type="compositionally biased region" description="Low complexity" evidence="4">
    <location>
        <begin position="29"/>
        <end position="38"/>
    </location>
</feature>
<dbReference type="PANTHER" id="PTHR10907">
    <property type="entry name" value="REGUCALCIN"/>
    <property type="match status" value="1"/>
</dbReference>
<feature type="binding site" evidence="3">
    <location>
        <position position="140"/>
    </location>
    <ligand>
        <name>substrate</name>
    </ligand>
</feature>
<evidence type="ECO:0000256" key="1">
    <source>
        <dbReference type="ARBA" id="ARBA00008853"/>
    </source>
</evidence>